<protein>
    <submittedName>
        <fullName evidence="1">Uncharacterized protein</fullName>
    </submittedName>
</protein>
<dbReference type="Proteomes" id="UP000821845">
    <property type="component" value="Chromosome 1"/>
</dbReference>
<comment type="caution">
    <text evidence="1">The sequence shown here is derived from an EMBL/GenBank/DDBJ whole genome shotgun (WGS) entry which is preliminary data.</text>
</comment>
<sequence length="197" mass="21823">MSLATVEGRLRQPQAAGPRIGSALSVRHPHFFHHRLKIELNFELRVYLTCRCQGWGAPSKCMGFESAPLPQHNCALPRRSGARVRSVAHTEDLGTSRVVLGDLAPSRLRRCQPRLNFKGFRFARSRRCRAAVLRGVGCFVRDEQSARLIHGSARTARGRSEHPATGSPAQQRLLCQSLALPHLRGTPPLSTPRAPQC</sequence>
<name>A0ACB7TPV9_HYAAI</name>
<proteinExistence type="predicted"/>
<keyword evidence="2" id="KW-1185">Reference proteome</keyword>
<dbReference type="EMBL" id="CM023481">
    <property type="protein sequence ID" value="KAH6948840.1"/>
    <property type="molecule type" value="Genomic_DNA"/>
</dbReference>
<reference evidence="1" key="1">
    <citation type="submission" date="2020-05" db="EMBL/GenBank/DDBJ databases">
        <title>Large-scale comparative analyses of tick genomes elucidate their genetic diversity and vector capacities.</title>
        <authorList>
            <person name="Jia N."/>
            <person name="Wang J."/>
            <person name="Shi W."/>
            <person name="Du L."/>
            <person name="Sun Y."/>
            <person name="Zhan W."/>
            <person name="Jiang J."/>
            <person name="Wang Q."/>
            <person name="Zhang B."/>
            <person name="Ji P."/>
            <person name="Sakyi L.B."/>
            <person name="Cui X."/>
            <person name="Yuan T."/>
            <person name="Jiang B."/>
            <person name="Yang W."/>
            <person name="Lam T.T.-Y."/>
            <person name="Chang Q."/>
            <person name="Ding S."/>
            <person name="Wang X."/>
            <person name="Zhu J."/>
            <person name="Ruan X."/>
            <person name="Zhao L."/>
            <person name="Wei J."/>
            <person name="Que T."/>
            <person name="Du C."/>
            <person name="Cheng J."/>
            <person name="Dai P."/>
            <person name="Han X."/>
            <person name="Huang E."/>
            <person name="Gao Y."/>
            <person name="Liu J."/>
            <person name="Shao H."/>
            <person name="Ye R."/>
            <person name="Li L."/>
            <person name="Wei W."/>
            <person name="Wang X."/>
            <person name="Wang C."/>
            <person name="Yang T."/>
            <person name="Huo Q."/>
            <person name="Li W."/>
            <person name="Guo W."/>
            <person name="Chen H."/>
            <person name="Zhou L."/>
            <person name="Ni X."/>
            <person name="Tian J."/>
            <person name="Zhou Y."/>
            <person name="Sheng Y."/>
            <person name="Liu T."/>
            <person name="Pan Y."/>
            <person name="Xia L."/>
            <person name="Li J."/>
            <person name="Zhao F."/>
            <person name="Cao W."/>
        </authorList>
    </citation>
    <scope>NUCLEOTIDE SEQUENCE</scope>
    <source>
        <strain evidence="1">Hyas-2018</strain>
    </source>
</reference>
<gene>
    <name evidence="1" type="ORF">HPB50_026576</name>
</gene>
<evidence type="ECO:0000313" key="1">
    <source>
        <dbReference type="EMBL" id="KAH6948840.1"/>
    </source>
</evidence>
<evidence type="ECO:0000313" key="2">
    <source>
        <dbReference type="Proteomes" id="UP000821845"/>
    </source>
</evidence>
<organism evidence="1 2">
    <name type="scientific">Hyalomma asiaticum</name>
    <name type="common">Tick</name>
    <dbReference type="NCBI Taxonomy" id="266040"/>
    <lineage>
        <taxon>Eukaryota</taxon>
        <taxon>Metazoa</taxon>
        <taxon>Ecdysozoa</taxon>
        <taxon>Arthropoda</taxon>
        <taxon>Chelicerata</taxon>
        <taxon>Arachnida</taxon>
        <taxon>Acari</taxon>
        <taxon>Parasitiformes</taxon>
        <taxon>Ixodida</taxon>
        <taxon>Ixodoidea</taxon>
        <taxon>Ixodidae</taxon>
        <taxon>Hyalomminae</taxon>
        <taxon>Hyalomma</taxon>
    </lineage>
</organism>
<accession>A0ACB7TPV9</accession>